<protein>
    <submittedName>
        <fullName evidence="1">Uncharacterized protein</fullName>
    </submittedName>
</protein>
<name>A0A4P7N1E1_PYROR</name>
<proteinExistence type="predicted"/>
<organism evidence="1 2">
    <name type="scientific">Pyricularia oryzae</name>
    <name type="common">Rice blast fungus</name>
    <name type="synonym">Magnaporthe oryzae</name>
    <dbReference type="NCBI Taxonomy" id="318829"/>
    <lineage>
        <taxon>Eukaryota</taxon>
        <taxon>Fungi</taxon>
        <taxon>Dikarya</taxon>
        <taxon>Ascomycota</taxon>
        <taxon>Pezizomycotina</taxon>
        <taxon>Sordariomycetes</taxon>
        <taxon>Sordariomycetidae</taxon>
        <taxon>Magnaporthales</taxon>
        <taxon>Pyriculariaceae</taxon>
        <taxon>Pyricularia</taxon>
    </lineage>
</organism>
<dbReference type="Proteomes" id="UP000294847">
    <property type="component" value="Chromosome 2"/>
</dbReference>
<dbReference type="AlphaFoldDB" id="A0A4P7N1E1"/>
<reference evidence="1 2" key="1">
    <citation type="journal article" date="2019" name="Mol. Biol. Evol.">
        <title>Blast fungal genomes show frequent chromosomal changes, gene gains and losses, and effector gene turnover.</title>
        <authorList>
            <person name="Gomez Luciano L.B."/>
            <person name="Jason Tsai I."/>
            <person name="Chuma I."/>
            <person name="Tosa Y."/>
            <person name="Chen Y.H."/>
            <person name="Li J.Y."/>
            <person name="Li M.Y."/>
            <person name="Jade Lu M.Y."/>
            <person name="Nakayashiki H."/>
            <person name="Li W.H."/>
        </authorList>
    </citation>
    <scope>NUCLEOTIDE SEQUENCE [LARGE SCALE GENOMIC DNA]</scope>
    <source>
        <strain evidence="1">MZ5-1-6</strain>
    </source>
</reference>
<sequence>MYFDLSGGQPMSDAVRCDLELHADLKDLTQPVFIQAGD</sequence>
<evidence type="ECO:0000313" key="2">
    <source>
        <dbReference type="Proteomes" id="UP000294847"/>
    </source>
</evidence>
<evidence type="ECO:0000313" key="1">
    <source>
        <dbReference type="EMBL" id="QBZ56109.1"/>
    </source>
</evidence>
<accession>A0A4P7N1E1</accession>
<dbReference type="EMBL" id="CP034205">
    <property type="protein sequence ID" value="QBZ56109.1"/>
    <property type="molecule type" value="Genomic_DNA"/>
</dbReference>
<gene>
    <name evidence="1" type="ORF">PoMZ_01015</name>
</gene>